<keyword evidence="3" id="KW-1185">Reference proteome</keyword>
<keyword evidence="1" id="KW-1133">Transmembrane helix</keyword>
<dbReference type="Proteomes" id="UP000054630">
    <property type="component" value="Unassembled WGS sequence"/>
</dbReference>
<protein>
    <submittedName>
        <fullName evidence="2">Uncharacterized protein</fullName>
    </submittedName>
</protein>
<keyword evidence="1" id="KW-0812">Transmembrane</keyword>
<gene>
    <name evidence="2" type="ORF">T07_12476</name>
</gene>
<name>A0A0V0RZL2_9BILA</name>
<keyword evidence="1" id="KW-0472">Membrane</keyword>
<organism evidence="2 3">
    <name type="scientific">Trichinella nelsoni</name>
    <dbReference type="NCBI Taxonomy" id="6336"/>
    <lineage>
        <taxon>Eukaryota</taxon>
        <taxon>Metazoa</taxon>
        <taxon>Ecdysozoa</taxon>
        <taxon>Nematoda</taxon>
        <taxon>Enoplea</taxon>
        <taxon>Dorylaimia</taxon>
        <taxon>Trichinellida</taxon>
        <taxon>Trichinellidae</taxon>
        <taxon>Trichinella</taxon>
    </lineage>
</organism>
<feature type="transmembrane region" description="Helical" evidence="1">
    <location>
        <begin position="61"/>
        <end position="82"/>
    </location>
</feature>
<dbReference type="AlphaFoldDB" id="A0A0V0RZL2"/>
<accession>A0A0V0RZL2</accession>
<proteinExistence type="predicted"/>
<evidence type="ECO:0000256" key="1">
    <source>
        <dbReference type="SAM" id="Phobius"/>
    </source>
</evidence>
<comment type="caution">
    <text evidence="2">The sequence shown here is derived from an EMBL/GenBank/DDBJ whole genome shotgun (WGS) entry which is preliminary data.</text>
</comment>
<evidence type="ECO:0000313" key="2">
    <source>
        <dbReference type="EMBL" id="KRX19823.1"/>
    </source>
</evidence>
<evidence type="ECO:0000313" key="3">
    <source>
        <dbReference type="Proteomes" id="UP000054630"/>
    </source>
</evidence>
<sequence length="113" mass="13048">MAKFVKVSTMRNFTFSGWSFSFCNRDEFWDDQSLDPDSYSNMVVHRSISRRLCPQATPQGYASGVFFCIIFTLWVIMQIFVIPKGICKFFMPWGNAPGYALGNFPKNLDFSEI</sequence>
<dbReference type="EMBL" id="JYDL01000055">
    <property type="protein sequence ID" value="KRX19823.1"/>
    <property type="molecule type" value="Genomic_DNA"/>
</dbReference>
<reference evidence="2 3" key="1">
    <citation type="submission" date="2015-01" db="EMBL/GenBank/DDBJ databases">
        <title>Evolution of Trichinella species and genotypes.</title>
        <authorList>
            <person name="Korhonen P.K."/>
            <person name="Edoardo P."/>
            <person name="Giuseppe L.R."/>
            <person name="Gasser R.B."/>
        </authorList>
    </citation>
    <scope>NUCLEOTIDE SEQUENCE [LARGE SCALE GENOMIC DNA]</scope>
    <source>
        <strain evidence="2">ISS37</strain>
    </source>
</reference>